<dbReference type="Proteomes" id="UP001500037">
    <property type="component" value="Unassembled WGS sequence"/>
</dbReference>
<dbReference type="InterPro" id="IPR036291">
    <property type="entry name" value="NAD(P)-bd_dom_sf"/>
</dbReference>
<proteinExistence type="inferred from homology"/>
<name>A0ABP4GXL1_9ACTN</name>
<dbReference type="InterPro" id="IPR057326">
    <property type="entry name" value="KR_dom"/>
</dbReference>
<dbReference type="SMART" id="SM00822">
    <property type="entry name" value="PKS_KR"/>
    <property type="match status" value="1"/>
</dbReference>
<evidence type="ECO:0000259" key="3">
    <source>
        <dbReference type="SMART" id="SM00822"/>
    </source>
</evidence>
<sequence length="253" mass="25805">MSLPLEGKIAVVTGGASGVGLGIAQEFVDSGAHVVITDLRREALDAAVATIGPNCSGIVADVTRLADMQAAYRQVQERHGRLDAVVANAGIGAHAPLGAITEEEFDRTFDVNAKGVLFTVQPALALLPPGGTVVIIGSTASIRPPRGMSLYGGSKAAVRAFVRGWIQDVKGSGIRMNVLSPGAVDTASLRSALAMAQGADHVDAAVRTMGEGNPTGRIADAREMGRAAVFLSSDASGFITGVELFADGGMAQV</sequence>
<dbReference type="PRINTS" id="PR00080">
    <property type="entry name" value="SDRFAMILY"/>
</dbReference>
<comment type="caution">
    <text evidence="4">The sequence shown here is derived from an EMBL/GenBank/DDBJ whole genome shotgun (WGS) entry which is preliminary data.</text>
</comment>
<protein>
    <submittedName>
        <fullName evidence="4">SDR family oxidoreductase</fullName>
    </submittedName>
</protein>
<keyword evidence="2" id="KW-0560">Oxidoreductase</keyword>
<comment type="similarity">
    <text evidence="1">Belongs to the short-chain dehydrogenases/reductases (SDR) family.</text>
</comment>
<keyword evidence="5" id="KW-1185">Reference proteome</keyword>
<dbReference type="CDD" id="cd05233">
    <property type="entry name" value="SDR_c"/>
    <property type="match status" value="1"/>
</dbReference>
<dbReference type="PANTHER" id="PTHR43008:SF4">
    <property type="entry name" value="CHAIN DEHYDROGENASE, PUTATIVE (AFU_ORTHOLOGUE AFUA_4G08710)-RELATED"/>
    <property type="match status" value="1"/>
</dbReference>
<dbReference type="SUPFAM" id="SSF51735">
    <property type="entry name" value="NAD(P)-binding Rossmann-fold domains"/>
    <property type="match status" value="1"/>
</dbReference>
<evidence type="ECO:0000256" key="1">
    <source>
        <dbReference type="ARBA" id="ARBA00006484"/>
    </source>
</evidence>
<dbReference type="RefSeq" id="WP_344441670.1">
    <property type="nucleotide sequence ID" value="NZ_BAAALF010000036.1"/>
</dbReference>
<evidence type="ECO:0000313" key="5">
    <source>
        <dbReference type="Proteomes" id="UP001500037"/>
    </source>
</evidence>
<evidence type="ECO:0000313" key="4">
    <source>
        <dbReference type="EMBL" id="GAA1235171.1"/>
    </source>
</evidence>
<dbReference type="PANTHER" id="PTHR43008">
    <property type="entry name" value="BENZIL REDUCTASE"/>
    <property type="match status" value="1"/>
</dbReference>
<evidence type="ECO:0000256" key="2">
    <source>
        <dbReference type="ARBA" id="ARBA00023002"/>
    </source>
</evidence>
<dbReference type="InterPro" id="IPR002347">
    <property type="entry name" value="SDR_fam"/>
</dbReference>
<dbReference type="PRINTS" id="PR00081">
    <property type="entry name" value="GDHRDH"/>
</dbReference>
<dbReference type="Pfam" id="PF13561">
    <property type="entry name" value="adh_short_C2"/>
    <property type="match status" value="1"/>
</dbReference>
<organism evidence="4 5">
    <name type="scientific">Kitasatospora nipponensis</name>
    <dbReference type="NCBI Taxonomy" id="258049"/>
    <lineage>
        <taxon>Bacteria</taxon>
        <taxon>Bacillati</taxon>
        <taxon>Actinomycetota</taxon>
        <taxon>Actinomycetes</taxon>
        <taxon>Kitasatosporales</taxon>
        <taxon>Streptomycetaceae</taxon>
        <taxon>Kitasatospora</taxon>
    </lineage>
</organism>
<gene>
    <name evidence="4" type="ORF">GCM10009665_26660</name>
</gene>
<dbReference type="EMBL" id="BAAALF010000036">
    <property type="protein sequence ID" value="GAA1235171.1"/>
    <property type="molecule type" value="Genomic_DNA"/>
</dbReference>
<reference evidence="5" key="1">
    <citation type="journal article" date="2019" name="Int. J. Syst. Evol. Microbiol.">
        <title>The Global Catalogue of Microorganisms (GCM) 10K type strain sequencing project: providing services to taxonomists for standard genome sequencing and annotation.</title>
        <authorList>
            <consortium name="The Broad Institute Genomics Platform"/>
            <consortium name="The Broad Institute Genome Sequencing Center for Infectious Disease"/>
            <person name="Wu L."/>
            <person name="Ma J."/>
        </authorList>
    </citation>
    <scope>NUCLEOTIDE SEQUENCE [LARGE SCALE GENOMIC DNA]</scope>
    <source>
        <strain evidence="5">JCM 13004</strain>
    </source>
</reference>
<feature type="domain" description="Ketoreductase" evidence="3">
    <location>
        <begin position="8"/>
        <end position="181"/>
    </location>
</feature>
<accession>A0ABP4GXL1</accession>
<dbReference type="Gene3D" id="3.40.50.720">
    <property type="entry name" value="NAD(P)-binding Rossmann-like Domain"/>
    <property type="match status" value="1"/>
</dbReference>